<dbReference type="Gene3D" id="3.40.50.1000">
    <property type="entry name" value="HAD superfamily/HAD-like"/>
    <property type="match status" value="1"/>
</dbReference>
<evidence type="ECO:0000313" key="2">
    <source>
        <dbReference type="Proteomes" id="UP001299546"/>
    </source>
</evidence>
<sequence length="221" mass="24665">MEIKGVIFDMDGLMIDTEKHYNYYLCKAANELGFPMKREHALMLRSLDERLAGPLMQQYLGAGYDHQSVLTLYRGYVNEYFSSHEIEVKPGLFELLQYLQKHHYITCVATATEKNRACSFLNKIGAAPYFSYLCSGKDLEHSKPAPDIYLKTAAEMGLAPENCIALEDSPNGVRAAHGAGCCTIMVPDLTQPDEELRGMIFAKADTLEAVIDIIETTVPAE</sequence>
<reference evidence="1 2" key="1">
    <citation type="submission" date="2021-10" db="EMBL/GenBank/DDBJ databases">
        <title>Collection of gut derived symbiotic bacterial strains cultured from healthy donors.</title>
        <authorList>
            <person name="Lin H."/>
            <person name="Littmann E."/>
            <person name="Kohout C."/>
            <person name="Pamer E.G."/>
        </authorList>
    </citation>
    <scope>NUCLEOTIDE SEQUENCE [LARGE SCALE GENOMIC DNA]</scope>
    <source>
        <strain evidence="1 2">DFI.1.165</strain>
    </source>
</reference>
<dbReference type="InterPro" id="IPR041492">
    <property type="entry name" value="HAD_2"/>
</dbReference>
<dbReference type="EMBL" id="JAJCIS010000004">
    <property type="protein sequence ID" value="MCB7387330.1"/>
    <property type="molecule type" value="Genomic_DNA"/>
</dbReference>
<proteinExistence type="predicted"/>
<comment type="caution">
    <text evidence="1">The sequence shown here is derived from an EMBL/GenBank/DDBJ whole genome shotgun (WGS) entry which is preliminary data.</text>
</comment>
<dbReference type="Gene3D" id="1.10.150.240">
    <property type="entry name" value="Putative phosphatase, domain 2"/>
    <property type="match status" value="1"/>
</dbReference>
<accession>A0ABS8DFY4</accession>
<dbReference type="InterPro" id="IPR006439">
    <property type="entry name" value="HAD-SF_hydro_IA"/>
</dbReference>
<dbReference type="InterPro" id="IPR036412">
    <property type="entry name" value="HAD-like_sf"/>
</dbReference>
<name>A0ABS8DFY4_9FIRM</name>
<dbReference type="RefSeq" id="WP_066737810.1">
    <property type="nucleotide sequence ID" value="NZ_JAJCIQ010000005.1"/>
</dbReference>
<dbReference type="InterPro" id="IPR023198">
    <property type="entry name" value="PGP-like_dom2"/>
</dbReference>
<dbReference type="SUPFAM" id="SSF56784">
    <property type="entry name" value="HAD-like"/>
    <property type="match status" value="1"/>
</dbReference>
<gene>
    <name evidence="1" type="ORF">LIZ65_08510</name>
</gene>
<evidence type="ECO:0000313" key="1">
    <source>
        <dbReference type="EMBL" id="MCB7387330.1"/>
    </source>
</evidence>
<dbReference type="SFLD" id="SFLDS00003">
    <property type="entry name" value="Haloacid_Dehalogenase"/>
    <property type="match status" value="1"/>
</dbReference>
<dbReference type="NCBIfam" id="TIGR01509">
    <property type="entry name" value="HAD-SF-IA-v3"/>
    <property type="match status" value="1"/>
</dbReference>
<dbReference type="PANTHER" id="PTHR18901:SF38">
    <property type="entry name" value="PSEUDOURIDINE-5'-PHOSPHATASE"/>
    <property type="match status" value="1"/>
</dbReference>
<dbReference type="Proteomes" id="UP001299546">
    <property type="component" value="Unassembled WGS sequence"/>
</dbReference>
<protein>
    <submittedName>
        <fullName evidence="1">HAD family phosphatase</fullName>
    </submittedName>
</protein>
<keyword evidence="2" id="KW-1185">Reference proteome</keyword>
<organism evidence="1 2">
    <name type="scientific">Bariatricus massiliensis</name>
    <dbReference type="NCBI Taxonomy" id="1745713"/>
    <lineage>
        <taxon>Bacteria</taxon>
        <taxon>Bacillati</taxon>
        <taxon>Bacillota</taxon>
        <taxon>Clostridia</taxon>
        <taxon>Lachnospirales</taxon>
        <taxon>Lachnospiraceae</taxon>
        <taxon>Bariatricus</taxon>
    </lineage>
</organism>
<dbReference type="SFLD" id="SFLDG01129">
    <property type="entry name" value="C1.5:_HAD__Beta-PGM__Phosphata"/>
    <property type="match status" value="1"/>
</dbReference>
<dbReference type="InterPro" id="IPR023214">
    <property type="entry name" value="HAD_sf"/>
</dbReference>
<dbReference type="PANTHER" id="PTHR18901">
    <property type="entry name" value="2-DEOXYGLUCOSE-6-PHOSPHATE PHOSPHATASE 2"/>
    <property type="match status" value="1"/>
</dbReference>
<dbReference type="Pfam" id="PF13419">
    <property type="entry name" value="HAD_2"/>
    <property type="match status" value="1"/>
</dbReference>